<dbReference type="AlphaFoldDB" id="A0A383V4M2"/>
<accession>A0A383V4M2</accession>
<dbReference type="InterPro" id="IPR001471">
    <property type="entry name" value="AP2/ERF_dom"/>
</dbReference>
<evidence type="ECO:0000256" key="6">
    <source>
        <dbReference type="SAM" id="MobiDB-lite"/>
    </source>
</evidence>
<dbReference type="SMART" id="SM00380">
    <property type="entry name" value="AP2"/>
    <property type="match status" value="1"/>
</dbReference>
<dbReference type="PANTHER" id="PTHR31677:SF196">
    <property type="entry name" value="ETHYLENE-RESPONSIVE TRANSCRIPTION FACTOR ERF109"/>
    <property type="match status" value="1"/>
</dbReference>
<keyword evidence="9" id="KW-1185">Reference proteome</keyword>
<dbReference type="Pfam" id="PF00847">
    <property type="entry name" value="AP2"/>
    <property type="match status" value="1"/>
</dbReference>
<dbReference type="InterPro" id="IPR016177">
    <property type="entry name" value="DNA-bd_dom_sf"/>
</dbReference>
<evidence type="ECO:0000256" key="2">
    <source>
        <dbReference type="ARBA" id="ARBA00023015"/>
    </source>
</evidence>
<sequence length="577" mass="60447">MATYYPDPTLQQIKSEMQQQGMPGFQPHAHLQDFDLLFHAANLQQPDIPTALQEHRVQQQLQMAPLSGGAQQQLLQDNDLSGLRPAQGADDRNKNKHGFRGVRKRPWGSYAAEIRDATANKRRWVGTFKSAEEAARAYDAAALTLHGQRAKTNFRYSSATLSHYKLSKSPHSDLEAVLGEIASGRNLPQPLDSEKAAAAAEMMTYDDADRLPSPGGSSGLSRPGPMLTTDDLAAFDNEEPGVAAALAMLKFHNPGLHLMRGTQAAAAAASSDGSGTHTPAAVFCSSNSSPMAAGSSRNSVDLAWGEQLADPTVTAASRSRDALAVQQAATEQQTMAPDTSVQQAALAARLRAAGVGHAFAAAGFPAHSSSSTAEAEAQQRLEGQQDGRPAQQPEALTLNDAIAATALLASVFKLGEQQQRLVIGGLLGTGLFFAPALEEKVDQQSCSRAEQEQHLAKPPHCSSLAAQQQGEGSIDISVDRIMKPQATTADAAADLPAAAVPAVTGCLQDSMQAPAQQLQCQVSRPAGSAATGTACVTADKVIQRQGQQDHSAAGPEPMPATAMAFLAALLARQGAAA</sequence>
<dbReference type="CDD" id="cd00018">
    <property type="entry name" value="AP2"/>
    <property type="match status" value="1"/>
</dbReference>
<dbReference type="SUPFAM" id="SSF54171">
    <property type="entry name" value="DNA-binding domain"/>
    <property type="match status" value="1"/>
</dbReference>
<organism evidence="8 9">
    <name type="scientific">Tetradesmus obliquus</name>
    <name type="common">Green alga</name>
    <name type="synonym">Acutodesmus obliquus</name>
    <dbReference type="NCBI Taxonomy" id="3088"/>
    <lineage>
        <taxon>Eukaryota</taxon>
        <taxon>Viridiplantae</taxon>
        <taxon>Chlorophyta</taxon>
        <taxon>core chlorophytes</taxon>
        <taxon>Chlorophyceae</taxon>
        <taxon>CS clade</taxon>
        <taxon>Sphaeropleales</taxon>
        <taxon>Scenedesmaceae</taxon>
        <taxon>Tetradesmus</taxon>
    </lineage>
</organism>
<evidence type="ECO:0000256" key="4">
    <source>
        <dbReference type="ARBA" id="ARBA00023163"/>
    </source>
</evidence>
<feature type="region of interest" description="Disordered" evidence="6">
    <location>
        <begin position="81"/>
        <end position="102"/>
    </location>
</feature>
<gene>
    <name evidence="8" type="ORF">BQ4739_LOCUS1091</name>
</gene>
<reference evidence="8 9" key="1">
    <citation type="submission" date="2016-10" db="EMBL/GenBank/DDBJ databases">
        <authorList>
            <person name="Cai Z."/>
        </authorList>
    </citation>
    <scope>NUCLEOTIDE SEQUENCE [LARGE SCALE GENOMIC DNA]</scope>
</reference>
<dbReference type="InterPro" id="IPR036955">
    <property type="entry name" value="AP2/ERF_dom_sf"/>
</dbReference>
<keyword evidence="5" id="KW-0539">Nucleus</keyword>
<evidence type="ECO:0000256" key="1">
    <source>
        <dbReference type="ARBA" id="ARBA00004123"/>
    </source>
</evidence>
<keyword evidence="4" id="KW-0804">Transcription</keyword>
<dbReference type="Proteomes" id="UP000256970">
    <property type="component" value="Unassembled WGS sequence"/>
</dbReference>
<feature type="region of interest" description="Disordered" evidence="6">
    <location>
        <begin position="366"/>
        <end position="391"/>
    </location>
</feature>
<keyword evidence="2" id="KW-0805">Transcription regulation</keyword>
<evidence type="ECO:0000313" key="8">
    <source>
        <dbReference type="EMBL" id="SZX60555.1"/>
    </source>
</evidence>
<protein>
    <recommendedName>
        <fullName evidence="7">AP2/ERF domain-containing protein</fullName>
    </recommendedName>
</protein>
<feature type="domain" description="AP2/ERF" evidence="7">
    <location>
        <begin position="98"/>
        <end position="155"/>
    </location>
</feature>
<feature type="region of interest" description="Disordered" evidence="6">
    <location>
        <begin position="444"/>
        <end position="469"/>
    </location>
</feature>
<dbReference type="GO" id="GO:0005634">
    <property type="term" value="C:nucleus"/>
    <property type="evidence" value="ECO:0007669"/>
    <property type="project" value="UniProtKB-SubCell"/>
</dbReference>
<dbReference type="GO" id="GO:0003700">
    <property type="term" value="F:DNA-binding transcription factor activity"/>
    <property type="evidence" value="ECO:0007669"/>
    <property type="project" value="InterPro"/>
</dbReference>
<keyword evidence="3" id="KW-0238">DNA-binding</keyword>
<dbReference type="PANTHER" id="PTHR31677">
    <property type="entry name" value="AP2 DOMAIN CLASS TRANSCRIPTION FACTOR"/>
    <property type="match status" value="1"/>
</dbReference>
<dbReference type="PROSITE" id="PS51032">
    <property type="entry name" value="AP2_ERF"/>
    <property type="match status" value="1"/>
</dbReference>
<evidence type="ECO:0000313" key="9">
    <source>
        <dbReference type="Proteomes" id="UP000256970"/>
    </source>
</evidence>
<dbReference type="STRING" id="3088.A0A383V4M2"/>
<name>A0A383V4M2_TETOB</name>
<dbReference type="EMBL" id="FNXT01000075">
    <property type="protein sequence ID" value="SZX60555.1"/>
    <property type="molecule type" value="Genomic_DNA"/>
</dbReference>
<dbReference type="PRINTS" id="PR00367">
    <property type="entry name" value="ETHRSPELEMNT"/>
</dbReference>
<evidence type="ECO:0000256" key="3">
    <source>
        <dbReference type="ARBA" id="ARBA00023125"/>
    </source>
</evidence>
<feature type="compositionally biased region" description="Low complexity" evidence="6">
    <location>
        <begin position="366"/>
        <end position="376"/>
    </location>
</feature>
<dbReference type="Gene3D" id="3.30.730.10">
    <property type="entry name" value="AP2/ERF domain"/>
    <property type="match status" value="1"/>
</dbReference>
<comment type="subcellular location">
    <subcellularLocation>
        <location evidence="1">Nucleus</location>
    </subcellularLocation>
</comment>
<evidence type="ECO:0000259" key="7">
    <source>
        <dbReference type="PROSITE" id="PS51032"/>
    </source>
</evidence>
<evidence type="ECO:0000256" key="5">
    <source>
        <dbReference type="ARBA" id="ARBA00023242"/>
    </source>
</evidence>
<dbReference type="GO" id="GO:0003677">
    <property type="term" value="F:DNA binding"/>
    <property type="evidence" value="ECO:0007669"/>
    <property type="project" value="UniProtKB-KW"/>
</dbReference>
<proteinExistence type="predicted"/>